<comment type="caution">
    <text evidence="1">The sequence shown here is derived from an EMBL/GenBank/DDBJ whole genome shotgun (WGS) entry which is preliminary data.</text>
</comment>
<reference evidence="1" key="1">
    <citation type="journal article" date="2019" name="Sci. Rep.">
        <title>Draft genome of Tanacetum cinerariifolium, the natural source of mosquito coil.</title>
        <authorList>
            <person name="Yamashiro T."/>
            <person name="Shiraishi A."/>
            <person name="Satake H."/>
            <person name="Nakayama K."/>
        </authorList>
    </citation>
    <scope>NUCLEOTIDE SEQUENCE</scope>
</reference>
<protein>
    <submittedName>
        <fullName evidence="1">Uncharacterized protein</fullName>
    </submittedName>
</protein>
<accession>A0A699XCS8</accession>
<proteinExistence type="predicted"/>
<name>A0A699XCS8_TANCI</name>
<gene>
    <name evidence="1" type="ORF">Tci_926580</name>
</gene>
<dbReference type="EMBL" id="BKCJ011808022">
    <property type="protein sequence ID" value="GFD54611.1"/>
    <property type="molecule type" value="Genomic_DNA"/>
</dbReference>
<dbReference type="PANTHER" id="PTHR35307:SF3">
    <property type="entry name" value="DUF4220 DOMAIN-CONTAINING PROTEIN"/>
    <property type="match status" value="1"/>
</dbReference>
<organism evidence="1">
    <name type="scientific">Tanacetum cinerariifolium</name>
    <name type="common">Dalmatian daisy</name>
    <name type="synonym">Chrysanthemum cinerariifolium</name>
    <dbReference type="NCBI Taxonomy" id="118510"/>
    <lineage>
        <taxon>Eukaryota</taxon>
        <taxon>Viridiplantae</taxon>
        <taxon>Streptophyta</taxon>
        <taxon>Embryophyta</taxon>
        <taxon>Tracheophyta</taxon>
        <taxon>Spermatophyta</taxon>
        <taxon>Magnoliopsida</taxon>
        <taxon>eudicotyledons</taxon>
        <taxon>Gunneridae</taxon>
        <taxon>Pentapetalae</taxon>
        <taxon>asterids</taxon>
        <taxon>campanulids</taxon>
        <taxon>Asterales</taxon>
        <taxon>Asteraceae</taxon>
        <taxon>Asteroideae</taxon>
        <taxon>Anthemideae</taxon>
        <taxon>Anthemidinae</taxon>
        <taxon>Tanacetum</taxon>
    </lineage>
</organism>
<dbReference type="AlphaFoldDB" id="A0A699XCS8"/>
<sequence length="62" mass="7058">MKEYAKYVLQIEDDAKLSEKISRNALKSINQLLSKSEKNEPGDLIKLLKKSTGFKGVLEFDN</sequence>
<feature type="non-terminal residue" evidence="1">
    <location>
        <position position="62"/>
    </location>
</feature>
<evidence type="ECO:0000313" key="1">
    <source>
        <dbReference type="EMBL" id="GFD54611.1"/>
    </source>
</evidence>
<dbReference type="PANTHER" id="PTHR35307">
    <property type="entry name" value="PROTEIN, PUTATIVE-RELATED"/>
    <property type="match status" value="1"/>
</dbReference>